<evidence type="ECO:0000256" key="1">
    <source>
        <dbReference type="SAM" id="MobiDB-lite"/>
    </source>
</evidence>
<name>A0ABC9P5M6_ENTFL</name>
<feature type="compositionally biased region" description="Polar residues" evidence="1">
    <location>
        <begin position="123"/>
        <end position="135"/>
    </location>
</feature>
<dbReference type="Gene3D" id="2.40.50.390">
    <property type="entry name" value="Conjugative transposon protein, DUF961"/>
    <property type="match status" value="1"/>
</dbReference>
<dbReference type="RefSeq" id="WP_002370297.1">
    <property type="nucleotide sequence ID" value="NZ_GL454816.1"/>
</dbReference>
<dbReference type="Proteomes" id="UP000004933">
    <property type="component" value="Unassembled WGS sequence"/>
</dbReference>
<sequence>MAKEQPITFEENKIPVLFNETVGKTTFVAVRSPKFERDEEGKLTDKVRAVSIEVSSEAQRETFNVDLPADFDVSGFKFGDTIEIEGVDEVEPWAQMPAGARGVNNAYVGFSVIATGIRKVTLSASQNQGQSVNHSTKQKEEEKGKA</sequence>
<evidence type="ECO:0000313" key="3">
    <source>
        <dbReference type="Proteomes" id="UP000004933"/>
    </source>
</evidence>
<protein>
    <recommendedName>
        <fullName evidence="4">DUF961 domain-containing protein</fullName>
    </recommendedName>
</protein>
<evidence type="ECO:0000313" key="2">
    <source>
        <dbReference type="EMBL" id="EFU90288.1"/>
    </source>
</evidence>
<dbReference type="InterPro" id="IPR038620">
    <property type="entry name" value="YdcP-like_sf"/>
</dbReference>
<dbReference type="AlphaFoldDB" id="A0ABC9P5M6"/>
<evidence type="ECO:0008006" key="4">
    <source>
        <dbReference type="Google" id="ProtNLM"/>
    </source>
</evidence>
<proteinExistence type="predicted"/>
<feature type="compositionally biased region" description="Basic and acidic residues" evidence="1">
    <location>
        <begin position="137"/>
        <end position="146"/>
    </location>
</feature>
<dbReference type="EMBL" id="AEBE01000064">
    <property type="protein sequence ID" value="EFU90288.1"/>
    <property type="molecule type" value="Genomic_DNA"/>
</dbReference>
<organism evidence="2 3">
    <name type="scientific">Enterococcus faecalis TX0630</name>
    <dbReference type="NCBI Taxonomy" id="749508"/>
    <lineage>
        <taxon>Bacteria</taxon>
        <taxon>Bacillati</taxon>
        <taxon>Bacillota</taxon>
        <taxon>Bacilli</taxon>
        <taxon>Lactobacillales</taxon>
        <taxon>Enterococcaceae</taxon>
        <taxon>Enterococcus</taxon>
    </lineage>
</organism>
<comment type="caution">
    <text evidence="2">The sequence shown here is derived from an EMBL/GenBank/DDBJ whole genome shotgun (WGS) entry which is preliminary data.</text>
</comment>
<reference evidence="2 3" key="1">
    <citation type="submission" date="2010-09" db="EMBL/GenBank/DDBJ databases">
        <authorList>
            <person name="Weinstock G."/>
            <person name="Sodergren E."/>
            <person name="Clifton S."/>
            <person name="Fulton L."/>
            <person name="Fulton B."/>
            <person name="Courtney L."/>
            <person name="Fronick C."/>
            <person name="Harrison M."/>
            <person name="Strong C."/>
            <person name="Farmer C."/>
            <person name="Delahaunty K."/>
            <person name="Markovic C."/>
            <person name="Hall O."/>
            <person name="Minx P."/>
            <person name="Tomlinson C."/>
            <person name="Mitreva M."/>
            <person name="Hou S."/>
            <person name="Chen J."/>
            <person name="Wollam A."/>
            <person name="Pepin K.H."/>
            <person name="Johnson M."/>
            <person name="Bhonagiri V."/>
            <person name="Zhang X."/>
            <person name="Suruliraj S."/>
            <person name="Warren W."/>
            <person name="Chinwalla A."/>
            <person name="Mardis E.R."/>
            <person name="Wilson R.K."/>
        </authorList>
    </citation>
    <scope>NUCLEOTIDE SEQUENCE [LARGE SCALE GENOMIC DNA]</scope>
    <source>
        <strain evidence="2 3">TX0630</strain>
    </source>
</reference>
<gene>
    <name evidence="2" type="ORF">HMPREF9511_01717</name>
</gene>
<accession>A0ABC9P5M6</accession>
<feature type="region of interest" description="Disordered" evidence="1">
    <location>
        <begin position="123"/>
        <end position="146"/>
    </location>
</feature>